<dbReference type="GO" id="GO:0005829">
    <property type="term" value="C:cytosol"/>
    <property type="evidence" value="ECO:0007669"/>
    <property type="project" value="TreeGrafter"/>
</dbReference>
<evidence type="ECO:0000313" key="3">
    <source>
        <dbReference type="EMBL" id="OON81959.1"/>
    </source>
</evidence>
<dbReference type="InterPro" id="IPR012349">
    <property type="entry name" value="Split_barrel_FMN-bd"/>
</dbReference>
<comment type="caution">
    <text evidence="3">The sequence shown here is derived from an EMBL/GenBank/DDBJ whole genome shotgun (WGS) entry which is preliminary data.</text>
</comment>
<dbReference type="PANTHER" id="PTHR35176:SF2">
    <property type="entry name" value="F420H(2)-DEPENDENT REDUCTASE RV1155"/>
    <property type="match status" value="1"/>
</dbReference>
<dbReference type="RefSeq" id="WP_107502710.1">
    <property type="nucleotide sequence ID" value="NZ_CP045178.1"/>
</dbReference>
<dbReference type="Pfam" id="PF01243">
    <property type="entry name" value="PNPOx_N"/>
    <property type="match status" value="1"/>
</dbReference>
<dbReference type="AlphaFoldDB" id="A0A1V4AEP4"/>
<name>A0A1V4AEP4_9ACTN</name>
<feature type="domain" description="Pyridoxamine 5'-phosphate oxidase N-terminal" evidence="2">
    <location>
        <begin position="2"/>
        <end position="132"/>
    </location>
</feature>
<keyword evidence="4" id="KW-1185">Reference proteome</keyword>
<dbReference type="OrthoDB" id="1094370at2"/>
<reference evidence="3 4" key="1">
    <citation type="submission" date="2017-02" db="EMBL/GenBank/DDBJ databases">
        <title>Draft Genome Sequence of Streptomyces tsukubaensis F601, a Producer of the immunosuppressant tacrolimus FK506.</title>
        <authorList>
            <person name="Zong G."/>
            <person name="Zhong C."/>
            <person name="Fu J."/>
            <person name="Qin R."/>
            <person name="Cao G."/>
        </authorList>
    </citation>
    <scope>NUCLEOTIDE SEQUENCE [LARGE SCALE GENOMIC DNA]</scope>
    <source>
        <strain evidence="3 4">F601</strain>
    </source>
</reference>
<proteinExistence type="predicted"/>
<evidence type="ECO:0000313" key="4">
    <source>
        <dbReference type="Proteomes" id="UP000190539"/>
    </source>
</evidence>
<dbReference type="InterPro" id="IPR011576">
    <property type="entry name" value="Pyridox_Oxase_N"/>
</dbReference>
<dbReference type="NCBIfam" id="TIGR03618">
    <property type="entry name" value="Rv1155_F420"/>
    <property type="match status" value="1"/>
</dbReference>
<evidence type="ECO:0000256" key="1">
    <source>
        <dbReference type="ARBA" id="ARBA00023002"/>
    </source>
</evidence>
<keyword evidence="1" id="KW-0560">Oxidoreductase</keyword>
<dbReference type="GO" id="GO:0016627">
    <property type="term" value="F:oxidoreductase activity, acting on the CH-CH group of donors"/>
    <property type="evidence" value="ECO:0007669"/>
    <property type="project" value="TreeGrafter"/>
</dbReference>
<sequence length="134" mass="15272">MSFLTDRHLGVLTTMKSNGRPQLSNVSYACDTETRTIRISTTADRAKTHNLRRDPRSGLYVTTPEGDSYAVYEGTADLSTVAATPDDPTVEELISLYRDVQGEHPDWDEYRAAMVKDRRLVIRLRVEYAYGWVR</sequence>
<dbReference type="STRING" id="83656.B1H18_06725"/>
<gene>
    <name evidence="3" type="ORF">B1H18_06725</name>
</gene>
<evidence type="ECO:0000259" key="2">
    <source>
        <dbReference type="Pfam" id="PF01243"/>
    </source>
</evidence>
<dbReference type="Proteomes" id="UP000190539">
    <property type="component" value="Unassembled WGS sequence"/>
</dbReference>
<dbReference type="GO" id="GO:0070967">
    <property type="term" value="F:coenzyme F420 binding"/>
    <property type="evidence" value="ECO:0007669"/>
    <property type="project" value="TreeGrafter"/>
</dbReference>
<dbReference type="InterPro" id="IPR052019">
    <property type="entry name" value="F420H2_bilvrd_red/Heme_oxyg"/>
</dbReference>
<dbReference type="EMBL" id="MVFC01000003">
    <property type="protein sequence ID" value="OON81959.1"/>
    <property type="molecule type" value="Genomic_DNA"/>
</dbReference>
<organism evidence="3 4">
    <name type="scientific">Streptomyces tsukubensis</name>
    <dbReference type="NCBI Taxonomy" id="83656"/>
    <lineage>
        <taxon>Bacteria</taxon>
        <taxon>Bacillati</taxon>
        <taxon>Actinomycetota</taxon>
        <taxon>Actinomycetes</taxon>
        <taxon>Kitasatosporales</taxon>
        <taxon>Streptomycetaceae</taxon>
        <taxon>Streptomyces</taxon>
    </lineage>
</organism>
<dbReference type="Gene3D" id="2.30.110.10">
    <property type="entry name" value="Electron Transport, Fmn-binding Protein, Chain A"/>
    <property type="match status" value="1"/>
</dbReference>
<dbReference type="InterPro" id="IPR019920">
    <property type="entry name" value="F420-binding_dom_put"/>
</dbReference>
<protein>
    <submittedName>
        <fullName evidence="3">PPOX class F420-dependent enzyme</fullName>
    </submittedName>
</protein>
<dbReference type="PANTHER" id="PTHR35176">
    <property type="entry name" value="HEME OXYGENASE HI_0854-RELATED"/>
    <property type="match status" value="1"/>
</dbReference>
<dbReference type="SUPFAM" id="SSF50475">
    <property type="entry name" value="FMN-binding split barrel"/>
    <property type="match status" value="1"/>
</dbReference>
<accession>A0A1V4AEP4</accession>